<dbReference type="Gene3D" id="3.10.129.10">
    <property type="entry name" value="Hotdog Thioesterase"/>
    <property type="match status" value="1"/>
</dbReference>
<sequence>MNPEIYSLHITVPASAIDDRGHVNNLAYLQWCLEAAEKHWERNASEDLRKKYVWYVLRHEIDYKAAAFEGEELQIDTWVATAEGVRSKRCYNIFRSSDKKLLVEASTNWCLLSTENLKPTKIPEEIRTLFE</sequence>
<organism evidence="3 4">
    <name type="scientific">Pukyongia salina</name>
    <dbReference type="NCBI Taxonomy" id="2094025"/>
    <lineage>
        <taxon>Bacteria</taxon>
        <taxon>Pseudomonadati</taxon>
        <taxon>Bacteroidota</taxon>
        <taxon>Flavobacteriia</taxon>
        <taxon>Flavobacteriales</taxon>
        <taxon>Flavobacteriaceae</taxon>
        <taxon>Pukyongia</taxon>
    </lineage>
</organism>
<dbReference type="CDD" id="cd00586">
    <property type="entry name" value="4HBT"/>
    <property type="match status" value="1"/>
</dbReference>
<dbReference type="InterPro" id="IPR050563">
    <property type="entry name" value="4-hydroxybenzoyl-CoA_TE"/>
</dbReference>
<gene>
    <name evidence="3" type="ORF">C5O00_04135</name>
</gene>
<dbReference type="RefSeq" id="WP_105215197.1">
    <property type="nucleotide sequence ID" value="NZ_CP027062.1"/>
</dbReference>
<keyword evidence="2" id="KW-0378">Hydrolase</keyword>
<dbReference type="PANTHER" id="PTHR31793">
    <property type="entry name" value="4-HYDROXYBENZOYL-COA THIOESTERASE FAMILY MEMBER"/>
    <property type="match status" value="1"/>
</dbReference>
<evidence type="ECO:0000256" key="1">
    <source>
        <dbReference type="ARBA" id="ARBA00005953"/>
    </source>
</evidence>
<keyword evidence="4" id="KW-1185">Reference proteome</keyword>
<protein>
    <submittedName>
        <fullName evidence="3">Acyl-CoA thioesterase</fullName>
    </submittedName>
</protein>
<dbReference type="GO" id="GO:0047617">
    <property type="term" value="F:fatty acyl-CoA hydrolase activity"/>
    <property type="evidence" value="ECO:0007669"/>
    <property type="project" value="TreeGrafter"/>
</dbReference>
<evidence type="ECO:0000313" key="3">
    <source>
        <dbReference type="EMBL" id="AVI50394.1"/>
    </source>
</evidence>
<accession>A0A2S0HV15</accession>
<dbReference type="AlphaFoldDB" id="A0A2S0HV15"/>
<reference evidence="3 4" key="1">
    <citation type="submission" date="2018-02" db="EMBL/GenBank/DDBJ databases">
        <title>Genomic analysis of the strain RR4-38 isolated from a seawater recirculating aquaculture system.</title>
        <authorList>
            <person name="Kim Y.-S."/>
            <person name="Jang Y.H."/>
            <person name="Kim K.-H."/>
        </authorList>
    </citation>
    <scope>NUCLEOTIDE SEQUENCE [LARGE SCALE GENOMIC DNA]</scope>
    <source>
        <strain evidence="3 4">RR4-38</strain>
    </source>
</reference>
<dbReference type="InterPro" id="IPR029069">
    <property type="entry name" value="HotDog_dom_sf"/>
</dbReference>
<dbReference type="OrthoDB" id="9801517at2"/>
<evidence type="ECO:0000256" key="2">
    <source>
        <dbReference type="ARBA" id="ARBA00022801"/>
    </source>
</evidence>
<dbReference type="Pfam" id="PF13279">
    <property type="entry name" value="4HBT_2"/>
    <property type="match status" value="1"/>
</dbReference>
<name>A0A2S0HV15_9FLAO</name>
<dbReference type="Proteomes" id="UP000238442">
    <property type="component" value="Chromosome"/>
</dbReference>
<dbReference type="EMBL" id="CP027062">
    <property type="protein sequence ID" value="AVI50394.1"/>
    <property type="molecule type" value="Genomic_DNA"/>
</dbReference>
<comment type="similarity">
    <text evidence="1">Belongs to the 4-hydroxybenzoyl-CoA thioesterase family.</text>
</comment>
<proteinExistence type="inferred from homology"/>
<evidence type="ECO:0000313" key="4">
    <source>
        <dbReference type="Proteomes" id="UP000238442"/>
    </source>
</evidence>
<dbReference type="PANTHER" id="PTHR31793:SF27">
    <property type="entry name" value="NOVEL THIOESTERASE SUPERFAMILY DOMAIN AND SAPOSIN A-TYPE DOMAIN CONTAINING PROTEIN (0610012H03RIK)"/>
    <property type="match status" value="1"/>
</dbReference>
<dbReference type="SUPFAM" id="SSF54637">
    <property type="entry name" value="Thioesterase/thiol ester dehydrase-isomerase"/>
    <property type="match status" value="1"/>
</dbReference>
<dbReference type="KEGG" id="aue:C5O00_04135"/>